<keyword evidence="5 9" id="KW-0812">Transmembrane</keyword>
<dbReference type="STRING" id="1420851.AU255_04675"/>
<feature type="transmembrane region" description="Helical" evidence="9">
    <location>
        <begin position="82"/>
        <end position="110"/>
    </location>
</feature>
<evidence type="ECO:0000256" key="6">
    <source>
        <dbReference type="ARBA" id="ARBA00022989"/>
    </source>
</evidence>
<dbReference type="PROSITE" id="PS50263">
    <property type="entry name" value="CN_HYDROLASE"/>
    <property type="match status" value="1"/>
</dbReference>
<evidence type="ECO:0000256" key="4">
    <source>
        <dbReference type="ARBA" id="ARBA00022679"/>
    </source>
</evidence>
<evidence type="ECO:0000256" key="2">
    <source>
        <dbReference type="ARBA" id="ARBA00010065"/>
    </source>
</evidence>
<dbReference type="PANTHER" id="PTHR38686:SF1">
    <property type="entry name" value="APOLIPOPROTEIN N-ACYLTRANSFERASE"/>
    <property type="match status" value="1"/>
</dbReference>
<keyword evidence="11" id="KW-0449">Lipoprotein</keyword>
<dbReference type="InterPro" id="IPR003010">
    <property type="entry name" value="C-N_Hydrolase"/>
</dbReference>
<keyword evidence="4 9" id="KW-0808">Transferase</keyword>
<reference evidence="11 12" key="1">
    <citation type="submission" date="2015-12" db="EMBL/GenBank/DDBJ databases">
        <authorList>
            <person name="Shamseldin A."/>
            <person name="Moawad H."/>
            <person name="Abd El-Rahim W.M."/>
            <person name="Sadowsky M.J."/>
        </authorList>
    </citation>
    <scope>NUCLEOTIDE SEQUENCE [LARGE SCALE GENOMIC DNA]</scope>
    <source>
        <strain evidence="11 12">WF1</strain>
    </source>
</reference>
<comment type="similarity">
    <text evidence="2 9">Belongs to the CN hydrolase family. Apolipoprotein N-acyltransferase subfamily.</text>
</comment>
<feature type="transmembrane region" description="Helical" evidence="9">
    <location>
        <begin position="193"/>
        <end position="214"/>
    </location>
</feature>
<keyword evidence="3 9" id="KW-1003">Cell membrane</keyword>
<name>A0A1V8M6J7_9GAMM</name>
<dbReference type="AlphaFoldDB" id="A0A1V8M6J7"/>
<dbReference type="Proteomes" id="UP000191980">
    <property type="component" value="Unassembled WGS sequence"/>
</dbReference>
<evidence type="ECO:0000256" key="8">
    <source>
        <dbReference type="ARBA" id="ARBA00023315"/>
    </source>
</evidence>
<dbReference type="UniPathway" id="UPA00666"/>
<dbReference type="CDD" id="cd07571">
    <property type="entry name" value="ALP_N-acyl_transferase"/>
    <property type="match status" value="1"/>
</dbReference>
<evidence type="ECO:0000256" key="7">
    <source>
        <dbReference type="ARBA" id="ARBA00023136"/>
    </source>
</evidence>
<dbReference type="RefSeq" id="WP_080521803.1">
    <property type="nucleotide sequence ID" value="NZ_LPUF01000001.1"/>
</dbReference>
<evidence type="ECO:0000256" key="9">
    <source>
        <dbReference type="HAMAP-Rule" id="MF_01148"/>
    </source>
</evidence>
<organism evidence="11 12">
    <name type="scientific">Methyloprofundus sedimenti</name>
    <dbReference type="NCBI Taxonomy" id="1420851"/>
    <lineage>
        <taxon>Bacteria</taxon>
        <taxon>Pseudomonadati</taxon>
        <taxon>Pseudomonadota</taxon>
        <taxon>Gammaproteobacteria</taxon>
        <taxon>Methylococcales</taxon>
        <taxon>Methylococcaceae</taxon>
        <taxon>Methyloprofundus</taxon>
    </lineage>
</organism>
<dbReference type="EMBL" id="LPUF01000001">
    <property type="protein sequence ID" value="OQK17191.1"/>
    <property type="molecule type" value="Genomic_DNA"/>
</dbReference>
<comment type="subcellular location">
    <subcellularLocation>
        <location evidence="1 9">Cell membrane</location>
        <topology evidence="1 9">Multi-pass membrane protein</topology>
    </subcellularLocation>
</comment>
<feature type="transmembrane region" description="Helical" evidence="9">
    <location>
        <begin position="122"/>
        <end position="142"/>
    </location>
</feature>
<evidence type="ECO:0000256" key="5">
    <source>
        <dbReference type="ARBA" id="ARBA00022692"/>
    </source>
</evidence>
<dbReference type="GO" id="GO:0016410">
    <property type="term" value="F:N-acyltransferase activity"/>
    <property type="evidence" value="ECO:0007669"/>
    <property type="project" value="UniProtKB-UniRule"/>
</dbReference>
<dbReference type="GO" id="GO:0042158">
    <property type="term" value="P:lipoprotein biosynthetic process"/>
    <property type="evidence" value="ECO:0007669"/>
    <property type="project" value="UniProtKB-UniRule"/>
</dbReference>
<evidence type="ECO:0000313" key="11">
    <source>
        <dbReference type="EMBL" id="OQK17191.1"/>
    </source>
</evidence>
<dbReference type="PANTHER" id="PTHR38686">
    <property type="entry name" value="APOLIPOPROTEIN N-ACYLTRANSFERASE"/>
    <property type="match status" value="1"/>
</dbReference>
<evidence type="ECO:0000256" key="3">
    <source>
        <dbReference type="ARBA" id="ARBA00022475"/>
    </source>
</evidence>
<dbReference type="OrthoDB" id="9804277at2"/>
<comment type="pathway">
    <text evidence="9">Protein modification; lipoprotein biosynthesis (N-acyl transfer).</text>
</comment>
<feature type="transmembrane region" description="Helical" evidence="9">
    <location>
        <begin position="51"/>
        <end position="70"/>
    </location>
</feature>
<comment type="function">
    <text evidence="9">Catalyzes the phospholipid dependent N-acylation of the N-terminal cysteine of apolipoprotein, the last step in lipoprotein maturation.</text>
</comment>
<evidence type="ECO:0000259" key="10">
    <source>
        <dbReference type="PROSITE" id="PS50263"/>
    </source>
</evidence>
<dbReference type="Pfam" id="PF20154">
    <property type="entry name" value="LNT_N"/>
    <property type="match status" value="1"/>
</dbReference>
<dbReference type="InterPro" id="IPR004563">
    <property type="entry name" value="Apolipo_AcylTrfase"/>
</dbReference>
<feature type="transmembrane region" description="Helical" evidence="9">
    <location>
        <begin position="162"/>
        <end position="181"/>
    </location>
</feature>
<gene>
    <name evidence="9" type="primary">lnt</name>
    <name evidence="11" type="ORF">AU255_04675</name>
</gene>
<dbReference type="SUPFAM" id="SSF56317">
    <property type="entry name" value="Carbon-nitrogen hydrolase"/>
    <property type="match status" value="1"/>
</dbReference>
<comment type="caution">
    <text evidence="11">The sequence shown here is derived from an EMBL/GenBank/DDBJ whole genome shotgun (WGS) entry which is preliminary data.</text>
</comment>
<keyword evidence="12" id="KW-1185">Reference proteome</keyword>
<feature type="transmembrane region" description="Helical" evidence="9">
    <location>
        <begin position="12"/>
        <end position="39"/>
    </location>
</feature>
<evidence type="ECO:0000313" key="12">
    <source>
        <dbReference type="Proteomes" id="UP000191980"/>
    </source>
</evidence>
<accession>A0A1V8M6J7</accession>
<comment type="catalytic activity">
    <reaction evidence="9">
        <text>N-terminal S-1,2-diacyl-sn-glyceryl-L-cysteinyl-[lipoprotein] + a glycerophospholipid = N-acyl-S-1,2-diacyl-sn-glyceryl-L-cysteinyl-[lipoprotein] + a 2-acyl-sn-glycero-3-phospholipid + H(+)</text>
        <dbReference type="Rhea" id="RHEA:48228"/>
        <dbReference type="Rhea" id="RHEA-COMP:14681"/>
        <dbReference type="Rhea" id="RHEA-COMP:14684"/>
        <dbReference type="ChEBI" id="CHEBI:15378"/>
        <dbReference type="ChEBI" id="CHEBI:136912"/>
        <dbReference type="ChEBI" id="CHEBI:140656"/>
        <dbReference type="ChEBI" id="CHEBI:140657"/>
        <dbReference type="ChEBI" id="CHEBI:140660"/>
        <dbReference type="EC" id="2.3.1.269"/>
    </reaction>
</comment>
<keyword evidence="8 9" id="KW-0012">Acyltransferase</keyword>
<feature type="transmembrane region" description="Helical" evidence="9">
    <location>
        <begin position="493"/>
        <end position="513"/>
    </location>
</feature>
<dbReference type="NCBIfam" id="TIGR00546">
    <property type="entry name" value="lnt"/>
    <property type="match status" value="1"/>
</dbReference>
<keyword evidence="6 9" id="KW-1133">Transmembrane helix</keyword>
<proteinExistence type="inferred from homology"/>
<dbReference type="GO" id="GO:0005886">
    <property type="term" value="C:plasma membrane"/>
    <property type="evidence" value="ECO:0007669"/>
    <property type="project" value="UniProtKB-SubCell"/>
</dbReference>
<keyword evidence="7 9" id="KW-0472">Membrane</keyword>
<evidence type="ECO:0000256" key="1">
    <source>
        <dbReference type="ARBA" id="ARBA00004651"/>
    </source>
</evidence>
<sequence length="522" mass="59776">MKTLFKSQWLLPVLSGIFIGTSYIPFPPWASIFGFIPLWIFWEQQTRLRNVILSSILCTFVYTLIGFNWVTYLLHEYAHVPWFVAVLGMLLFALFAHLFVPVAGMLWFIGRKHRLYSGWQSILAMGLLTALSLWAIPMLFKWNFGYAWYGANIPLYHLAEYIGFSGLSMLTVLANVPLYMAWQNKKEKAGRVVFIRVLIIFLTLNVFGLSTKAWQLKPDASFNTLLVQANIGNAEKMAAEFGRGFYDEILNKYQAATDKGLDQHADSRVDFILWSETAFPSLLNREYQDNYFSQQLIKYINTRQVALITGAYAKDPDSGLITNSLFILDNKGQVQSSYYSKTILLAFGEYIPGEEQFPIFREWLPMVGHFGRGQGPTELLALKDYKIGPQICYESLYPDFSRSLADLGAQFIVNVTNDSWYGTWQEPYQHMYMTLARAIETRRPLVRVTNTGISTVVLASGEVLQQSPMHQEWAGLYTVPYLKEPKATFYQRYYALMPEALLGILCLLIINGFRLRAKPGEL</sequence>
<dbReference type="InterPro" id="IPR036526">
    <property type="entry name" value="C-N_Hydrolase_sf"/>
</dbReference>
<dbReference type="Gene3D" id="3.60.110.10">
    <property type="entry name" value="Carbon-nitrogen hydrolase"/>
    <property type="match status" value="1"/>
</dbReference>
<dbReference type="EC" id="2.3.1.269" evidence="9"/>
<dbReference type="Pfam" id="PF00795">
    <property type="entry name" value="CN_hydrolase"/>
    <property type="match status" value="1"/>
</dbReference>
<protein>
    <recommendedName>
        <fullName evidence="9">Apolipoprotein N-acyltransferase</fullName>
        <shortName evidence="9">ALP N-acyltransferase</shortName>
        <ecNumber evidence="9">2.3.1.269</ecNumber>
    </recommendedName>
</protein>
<feature type="domain" description="CN hydrolase" evidence="10">
    <location>
        <begin position="227"/>
        <end position="483"/>
    </location>
</feature>
<dbReference type="HAMAP" id="MF_01148">
    <property type="entry name" value="Lnt"/>
    <property type="match status" value="1"/>
</dbReference>
<dbReference type="InterPro" id="IPR045378">
    <property type="entry name" value="LNT_N"/>
</dbReference>